<dbReference type="PRINTS" id="PR00359">
    <property type="entry name" value="BP450"/>
</dbReference>
<dbReference type="SUPFAM" id="SSF48264">
    <property type="entry name" value="Cytochrome P450"/>
    <property type="match status" value="1"/>
</dbReference>
<dbReference type="PANTHER" id="PTHR46696:SF4">
    <property type="entry name" value="BIOTIN BIOSYNTHESIS CYTOCHROME P450"/>
    <property type="match status" value="1"/>
</dbReference>
<accession>A0ABP9R2Q5</accession>
<dbReference type="PANTHER" id="PTHR46696">
    <property type="entry name" value="P450, PUTATIVE (EUROFUNG)-RELATED"/>
    <property type="match status" value="1"/>
</dbReference>
<comment type="caution">
    <text evidence="2">The sequence shown here is derived from an EMBL/GenBank/DDBJ whole genome shotgun (WGS) entry which is preliminary data.</text>
</comment>
<dbReference type="Pfam" id="PF00067">
    <property type="entry name" value="p450"/>
    <property type="match status" value="1"/>
</dbReference>
<dbReference type="Proteomes" id="UP001428817">
    <property type="component" value="Unassembled WGS sequence"/>
</dbReference>
<evidence type="ECO:0000313" key="2">
    <source>
        <dbReference type="EMBL" id="GAA5171001.1"/>
    </source>
</evidence>
<evidence type="ECO:0000256" key="1">
    <source>
        <dbReference type="ARBA" id="ARBA00010617"/>
    </source>
</evidence>
<dbReference type="EMBL" id="BAABJP010000045">
    <property type="protein sequence ID" value="GAA5171001.1"/>
    <property type="molecule type" value="Genomic_DNA"/>
</dbReference>
<comment type="similarity">
    <text evidence="1">Belongs to the cytochrome P450 family.</text>
</comment>
<name>A0ABP9R2Q5_9PSEU</name>
<dbReference type="InterPro" id="IPR036396">
    <property type="entry name" value="Cyt_P450_sf"/>
</dbReference>
<reference evidence="3" key="1">
    <citation type="journal article" date="2019" name="Int. J. Syst. Evol. Microbiol.">
        <title>The Global Catalogue of Microorganisms (GCM) 10K type strain sequencing project: providing services to taxonomists for standard genome sequencing and annotation.</title>
        <authorList>
            <consortium name="The Broad Institute Genomics Platform"/>
            <consortium name="The Broad Institute Genome Sequencing Center for Infectious Disease"/>
            <person name="Wu L."/>
            <person name="Ma J."/>
        </authorList>
    </citation>
    <scope>NUCLEOTIDE SEQUENCE [LARGE SCALE GENOMIC DNA]</scope>
    <source>
        <strain evidence="3">JCM 18303</strain>
    </source>
</reference>
<dbReference type="CDD" id="cd11033">
    <property type="entry name" value="CYP142-like"/>
    <property type="match status" value="1"/>
</dbReference>
<dbReference type="InterPro" id="IPR001128">
    <property type="entry name" value="Cyt_P450"/>
</dbReference>
<proteinExistence type="inferred from homology"/>
<evidence type="ECO:0000313" key="3">
    <source>
        <dbReference type="Proteomes" id="UP001428817"/>
    </source>
</evidence>
<keyword evidence="3" id="KW-1185">Reference proteome</keyword>
<protein>
    <submittedName>
        <fullName evidence="2">Cytochrome P450</fullName>
    </submittedName>
</protein>
<dbReference type="RefSeq" id="WP_185063773.1">
    <property type="nucleotide sequence ID" value="NZ_BAABJP010000045.1"/>
</dbReference>
<dbReference type="InterPro" id="IPR002397">
    <property type="entry name" value="Cyt_P450_B"/>
</dbReference>
<dbReference type="Gene3D" id="1.10.630.10">
    <property type="entry name" value="Cytochrome P450"/>
    <property type="match status" value="1"/>
</dbReference>
<gene>
    <name evidence="2" type="ORF">GCM10023321_68940</name>
</gene>
<sequence length="407" mass="44355">MSAPAELTARIDLWSSASFAEGHPVEQYRCLRENAPVYRHEEPDGPGFWAVTSHALVREVSMHPERFSSALGGILIPDLPPQELEFFRTMMLAMDPPRHSFYRRLVGGLFTPKRAAQWRERIAATVTAILDEAAEAERAAGSCDLVTEVAGKLPSYVIAELLGIPRADGERLYEQTEIMHSAPDAVIVERRSAAMVEIMQYAAGVRADKLANPAPDMATRLVTAEVDGQRLTEEEFISFFMLLLNAGGDTTRNLIGGAVAALLDRPAQLAWLRSDLPARIPAAAEELLRFQAPVIYMRRTAVADTALGDVPIAAGDKVVLYYGAANRDPAVFDRPEELVLDRTPNEHIAFGGGGPHFCLGAHFGRIEAVEMLGQLLGRFPGLALAGEPTWLASNFISGPTHVPVRLS</sequence>
<organism evidence="2 3">
    <name type="scientific">Pseudonocardia eucalypti</name>
    <dbReference type="NCBI Taxonomy" id="648755"/>
    <lineage>
        <taxon>Bacteria</taxon>
        <taxon>Bacillati</taxon>
        <taxon>Actinomycetota</taxon>
        <taxon>Actinomycetes</taxon>
        <taxon>Pseudonocardiales</taxon>
        <taxon>Pseudonocardiaceae</taxon>
        <taxon>Pseudonocardia</taxon>
    </lineage>
</organism>